<evidence type="ECO:0000256" key="2">
    <source>
        <dbReference type="ARBA" id="ARBA00008683"/>
    </source>
</evidence>
<dbReference type="Gene3D" id="3.90.226.10">
    <property type="entry name" value="2-enoyl-CoA Hydratase, Chain A, domain 1"/>
    <property type="match status" value="3"/>
</dbReference>
<dbReference type="InterPro" id="IPR004635">
    <property type="entry name" value="Pept_S49_SppA"/>
</dbReference>
<dbReference type="PIRSF" id="PIRSF001217">
    <property type="entry name" value="Protease_4_SppA"/>
    <property type="match status" value="1"/>
</dbReference>
<dbReference type="AlphaFoldDB" id="A0A1T4W352"/>
<feature type="domain" description="Peptidase S49" evidence="9">
    <location>
        <begin position="143"/>
        <end position="290"/>
    </location>
</feature>
<dbReference type="GO" id="GO:0006465">
    <property type="term" value="P:signal peptide processing"/>
    <property type="evidence" value="ECO:0007669"/>
    <property type="project" value="InterPro"/>
</dbReference>
<evidence type="ECO:0000259" key="9">
    <source>
        <dbReference type="Pfam" id="PF01343"/>
    </source>
</evidence>
<dbReference type="CDD" id="cd07018">
    <property type="entry name" value="S49_SppA_67K_type"/>
    <property type="match status" value="1"/>
</dbReference>
<reference evidence="10 11" key="1">
    <citation type="submission" date="2017-02" db="EMBL/GenBank/DDBJ databases">
        <authorList>
            <person name="Peterson S.W."/>
        </authorList>
    </citation>
    <scope>NUCLEOTIDE SEQUENCE [LARGE SCALE GENOMIC DNA]</scope>
    <source>
        <strain evidence="10 11">ATCC 49788</strain>
    </source>
</reference>
<keyword evidence="4" id="KW-0378">Hydrolase</keyword>
<organism evidence="10 11">
    <name type="scientific">Thiothrix eikelboomii</name>
    <dbReference type="NCBI Taxonomy" id="92487"/>
    <lineage>
        <taxon>Bacteria</taxon>
        <taxon>Pseudomonadati</taxon>
        <taxon>Pseudomonadota</taxon>
        <taxon>Gammaproteobacteria</taxon>
        <taxon>Thiotrichales</taxon>
        <taxon>Thiotrichaceae</taxon>
        <taxon>Thiothrix</taxon>
    </lineage>
</organism>
<dbReference type="OrthoDB" id="9764363at2"/>
<feature type="transmembrane region" description="Helical" evidence="8">
    <location>
        <begin position="31"/>
        <end position="49"/>
    </location>
</feature>
<feature type="active site" description="Proton donor/acceptor" evidence="7">
    <location>
        <position position="211"/>
    </location>
</feature>
<keyword evidence="8" id="KW-1133">Transmembrane helix</keyword>
<protein>
    <submittedName>
        <fullName evidence="10">Protease-4</fullName>
    </submittedName>
</protein>
<dbReference type="GO" id="GO:0008236">
    <property type="term" value="F:serine-type peptidase activity"/>
    <property type="evidence" value="ECO:0007669"/>
    <property type="project" value="UniProtKB-KW"/>
</dbReference>
<proteinExistence type="inferred from homology"/>
<dbReference type="SUPFAM" id="SSF52096">
    <property type="entry name" value="ClpP/crotonase"/>
    <property type="match status" value="2"/>
</dbReference>
<dbReference type="InterPro" id="IPR004634">
    <property type="entry name" value="Pept_S49_pIV"/>
</dbReference>
<feature type="active site" description="Nucleophile" evidence="7">
    <location>
        <position position="413"/>
    </location>
</feature>
<dbReference type="NCBIfam" id="TIGR00705">
    <property type="entry name" value="SppA_67K"/>
    <property type="match status" value="1"/>
</dbReference>
<dbReference type="InterPro" id="IPR047217">
    <property type="entry name" value="S49_SppA_67K_type_N"/>
</dbReference>
<evidence type="ECO:0000256" key="1">
    <source>
        <dbReference type="ARBA" id="ARBA00004370"/>
    </source>
</evidence>
<dbReference type="EMBL" id="FUYB01000003">
    <property type="protein sequence ID" value="SKA71682.1"/>
    <property type="molecule type" value="Genomic_DNA"/>
</dbReference>
<feature type="domain" description="Peptidase S49" evidence="9">
    <location>
        <begin position="396"/>
        <end position="547"/>
    </location>
</feature>
<dbReference type="CDD" id="cd07023">
    <property type="entry name" value="S49_Sppa_N_C"/>
    <property type="match status" value="1"/>
</dbReference>
<sequence>MQVQIEQPPRQGLLGRFFSGLGRWLTTIRRWVFNLLTLVVLMALVSVLLRACTSDQVVLKDKTALVLDLKGQLVEEKSTPDDSLLSLATSGELTSEVQLRDVLAVLKAAADDPNITRILLKLDDFAGGGLASLRDVAAGLQGFKASGKPVIAWGSHYSQAQYFLAAQANEVLLDPAGVVMLDGLGGESSYYAEALEKAGVKVHVVRTGPYKNMAEQFTDKAPSTATLEASAYLLDDLWSLVTSELEAARELPKGKIMQLINALPEPLEAAGGDLAKMALDQGLVTGLKDIQQVRDEFIQAGAEDTDNHTFRQVNYEAYLANVAQPINSGAGVGIIVAEGEIIDGTAPRQTIGGESTAALVRKARLDETIKAIVLRVNSPGGAVFGSELIRRELAAAREAGKPVVVSMGDVAASGGYWIATASDKIYADAATITGSIGVITLFPTLEGLMDKLGVHQGGYATTWLKTAGDPLKPLDPRFERLLAANIQATYKNFLGHVSQARNMSVEAVNAVAQGRVWTGRQALDRGLVDALGGLQAALSTAKQLANLDEKTPARYIESDESEYSWLLEKLWGAQLFSDIQAYLPEWLAPSQLPAEFSTLQADVLQFKRLLKPDQPFSTIVHCFCTAELDSKRSNSRQRMF</sequence>
<evidence type="ECO:0000313" key="11">
    <source>
        <dbReference type="Proteomes" id="UP000190460"/>
    </source>
</evidence>
<dbReference type="Proteomes" id="UP000190460">
    <property type="component" value="Unassembled WGS sequence"/>
</dbReference>
<evidence type="ECO:0000256" key="4">
    <source>
        <dbReference type="ARBA" id="ARBA00022801"/>
    </source>
</evidence>
<dbReference type="InterPro" id="IPR029045">
    <property type="entry name" value="ClpP/crotonase-like_dom_sf"/>
</dbReference>
<dbReference type="STRING" id="92487.SAMN02745130_00894"/>
<evidence type="ECO:0000313" key="10">
    <source>
        <dbReference type="EMBL" id="SKA71682.1"/>
    </source>
</evidence>
<evidence type="ECO:0000256" key="5">
    <source>
        <dbReference type="ARBA" id="ARBA00022825"/>
    </source>
</evidence>
<keyword evidence="3 10" id="KW-0645">Protease</keyword>
<dbReference type="InterPro" id="IPR047272">
    <property type="entry name" value="S49_SppA_C"/>
</dbReference>
<keyword evidence="8" id="KW-0812">Transmembrane</keyword>
<dbReference type="GO" id="GO:0016020">
    <property type="term" value="C:membrane"/>
    <property type="evidence" value="ECO:0007669"/>
    <property type="project" value="UniProtKB-SubCell"/>
</dbReference>
<keyword evidence="5" id="KW-0720">Serine protease</keyword>
<keyword evidence="11" id="KW-1185">Reference proteome</keyword>
<evidence type="ECO:0000256" key="3">
    <source>
        <dbReference type="ARBA" id="ARBA00022670"/>
    </source>
</evidence>
<dbReference type="RefSeq" id="WP_159448569.1">
    <property type="nucleotide sequence ID" value="NZ_FUYB01000003.1"/>
</dbReference>
<evidence type="ECO:0000256" key="6">
    <source>
        <dbReference type="ARBA" id="ARBA00023136"/>
    </source>
</evidence>
<accession>A0A1T4W352</accession>
<dbReference type="PANTHER" id="PTHR33209:SF1">
    <property type="entry name" value="PEPTIDASE S49 DOMAIN-CONTAINING PROTEIN"/>
    <property type="match status" value="1"/>
</dbReference>
<comment type="similarity">
    <text evidence="2">Belongs to the peptidase S49 family.</text>
</comment>
<name>A0A1T4W352_9GAMM</name>
<dbReference type="Pfam" id="PF01343">
    <property type="entry name" value="Peptidase_S49"/>
    <property type="match status" value="2"/>
</dbReference>
<dbReference type="NCBIfam" id="TIGR00706">
    <property type="entry name" value="SppA_dom"/>
    <property type="match status" value="1"/>
</dbReference>
<evidence type="ECO:0000256" key="8">
    <source>
        <dbReference type="SAM" id="Phobius"/>
    </source>
</evidence>
<gene>
    <name evidence="10" type="ORF">SAMN02745130_00894</name>
</gene>
<dbReference type="PANTHER" id="PTHR33209">
    <property type="entry name" value="PROTEASE 4"/>
    <property type="match status" value="1"/>
</dbReference>
<evidence type="ECO:0000256" key="7">
    <source>
        <dbReference type="PIRSR" id="PIRSR001217-1"/>
    </source>
</evidence>
<dbReference type="InterPro" id="IPR002142">
    <property type="entry name" value="Peptidase_S49"/>
</dbReference>
<comment type="subcellular location">
    <subcellularLocation>
        <location evidence="1">Membrane</location>
    </subcellularLocation>
</comment>
<keyword evidence="6 8" id="KW-0472">Membrane</keyword>